<keyword evidence="8" id="KW-0671">Queuosine biosynthesis</keyword>
<dbReference type="Proteomes" id="UP001230496">
    <property type="component" value="Chromosome"/>
</dbReference>
<dbReference type="Pfam" id="PF01242">
    <property type="entry name" value="PTPS"/>
    <property type="match status" value="1"/>
</dbReference>
<keyword evidence="12" id="KW-1185">Reference proteome</keyword>
<evidence type="ECO:0000256" key="9">
    <source>
        <dbReference type="PIRSR" id="PIRSR006113-1"/>
    </source>
</evidence>
<dbReference type="GO" id="GO:0070497">
    <property type="term" value="F:6-carboxytetrahydropterin synthase activity"/>
    <property type="evidence" value="ECO:0007669"/>
    <property type="project" value="UniProtKB-EC"/>
</dbReference>
<feature type="active site" description="Proton acceptor" evidence="9">
    <location>
        <position position="23"/>
    </location>
</feature>
<evidence type="ECO:0000256" key="6">
    <source>
        <dbReference type="ARBA" id="ARBA00023239"/>
    </source>
</evidence>
<accession>A0AA49GCD2</accession>
<comment type="catalytic activity">
    <reaction evidence="7 8">
        <text>7,8-dihydroneopterin 3'-triphosphate + H2O = 6-carboxy-5,6,7,8-tetrahydropterin + triphosphate + acetaldehyde + 2 H(+)</text>
        <dbReference type="Rhea" id="RHEA:27966"/>
        <dbReference type="ChEBI" id="CHEBI:15343"/>
        <dbReference type="ChEBI" id="CHEBI:15377"/>
        <dbReference type="ChEBI" id="CHEBI:15378"/>
        <dbReference type="ChEBI" id="CHEBI:18036"/>
        <dbReference type="ChEBI" id="CHEBI:58462"/>
        <dbReference type="ChEBI" id="CHEBI:61032"/>
        <dbReference type="EC" id="4.1.2.50"/>
    </reaction>
</comment>
<comment type="cofactor">
    <cofactor evidence="8 10">
        <name>Zn(2+)</name>
        <dbReference type="ChEBI" id="CHEBI:29105"/>
    </cofactor>
    <text evidence="8 10">Binds 1 zinc ion per subunit.</text>
</comment>
<reference evidence="11 12" key="1">
    <citation type="submission" date="2023-08" db="EMBL/GenBank/DDBJ databases">
        <title>Comparative genomics and taxonomic characterization of three novel marine species of genus Marivirga.</title>
        <authorList>
            <person name="Muhammad N."/>
            <person name="Kim S.-G."/>
        </authorList>
    </citation>
    <scope>NUCLEOTIDE SEQUENCE [LARGE SCALE GENOMIC DNA]</scope>
    <source>
        <strain evidence="11 12">BDSF4-3</strain>
    </source>
</reference>
<feature type="active site" description="Charge relay system" evidence="9">
    <location>
        <position position="68"/>
    </location>
</feature>
<dbReference type="EMBL" id="CP129971">
    <property type="protein sequence ID" value="WKK76200.2"/>
    <property type="molecule type" value="Genomic_DNA"/>
</dbReference>
<feature type="active site" description="Charge relay system" evidence="9">
    <location>
        <position position="126"/>
    </location>
</feature>
<dbReference type="RefSeq" id="WP_308350654.1">
    <property type="nucleotide sequence ID" value="NZ_CP129971.1"/>
</dbReference>
<dbReference type="GO" id="GO:0046872">
    <property type="term" value="F:metal ion binding"/>
    <property type="evidence" value="ECO:0007669"/>
    <property type="project" value="UniProtKB-KW"/>
</dbReference>
<evidence type="ECO:0000256" key="5">
    <source>
        <dbReference type="ARBA" id="ARBA00022833"/>
    </source>
</evidence>
<dbReference type="PANTHER" id="PTHR12589">
    <property type="entry name" value="PYRUVOYL TETRAHYDROBIOPTERIN SYNTHASE"/>
    <property type="match status" value="1"/>
</dbReference>
<sequence length="136" mass="16056">MISITKEFTFETAHRISNHPAACRHLHGHSYRLLVTVSAEEIQENDMIIDFKVLKQIINEKVIKTFDHALVLKRNEENTKLAQHIDSKIFWMEYEPTVERLIEYIKIQIENSLAKPVFLKKLKLFETATSFGEWEK</sequence>
<dbReference type="InterPro" id="IPR007115">
    <property type="entry name" value="6-PTP_synth/QueD"/>
</dbReference>
<evidence type="ECO:0000256" key="4">
    <source>
        <dbReference type="ARBA" id="ARBA00022723"/>
    </source>
</evidence>
<evidence type="ECO:0000256" key="7">
    <source>
        <dbReference type="ARBA" id="ARBA00048807"/>
    </source>
</evidence>
<evidence type="ECO:0000256" key="1">
    <source>
        <dbReference type="ARBA" id="ARBA00005061"/>
    </source>
</evidence>
<dbReference type="EC" id="4.-.-.-" evidence="8"/>
<comment type="pathway">
    <text evidence="1 8">Purine metabolism; 7-cyano-7-deazaguanine biosynthesis.</text>
</comment>
<evidence type="ECO:0000256" key="10">
    <source>
        <dbReference type="PIRSR" id="PIRSR006113-2"/>
    </source>
</evidence>
<dbReference type="SUPFAM" id="SSF55620">
    <property type="entry name" value="Tetrahydrobiopterin biosynthesis enzymes-like"/>
    <property type="match status" value="1"/>
</dbReference>
<feature type="binding site" evidence="10">
    <location>
        <position position="27"/>
    </location>
    <ligand>
        <name>Zn(2+)</name>
        <dbReference type="ChEBI" id="CHEBI:29105"/>
    </ligand>
</feature>
<feature type="binding site" evidence="10">
    <location>
        <position position="14"/>
    </location>
    <ligand>
        <name>Zn(2+)</name>
        <dbReference type="ChEBI" id="CHEBI:29105"/>
    </ligand>
</feature>
<dbReference type="PANTHER" id="PTHR12589:SF7">
    <property type="entry name" value="6-PYRUVOYL TETRAHYDROBIOPTERIN SYNTHASE"/>
    <property type="match status" value="1"/>
</dbReference>
<keyword evidence="4 8" id="KW-0479">Metal-binding</keyword>
<proteinExistence type="inferred from homology"/>
<protein>
    <recommendedName>
        <fullName evidence="3 8">6-carboxy-5,6,7,8-tetrahydropterin synthase</fullName>
        <ecNumber evidence="8">4.-.-.-</ecNumber>
    </recommendedName>
</protein>
<dbReference type="AlphaFoldDB" id="A0AA49GCD2"/>
<feature type="binding site" evidence="10">
    <location>
        <position position="29"/>
    </location>
    <ligand>
        <name>Zn(2+)</name>
        <dbReference type="ChEBI" id="CHEBI:29105"/>
    </ligand>
</feature>
<evidence type="ECO:0000256" key="8">
    <source>
        <dbReference type="PIRNR" id="PIRNR006113"/>
    </source>
</evidence>
<comment type="similarity">
    <text evidence="2 8">Belongs to the PTPS family. QueD subfamily.</text>
</comment>
<name>A0AA49GCD2_9BACT</name>
<dbReference type="KEGG" id="msaa:QYS49_02070"/>
<evidence type="ECO:0000313" key="11">
    <source>
        <dbReference type="EMBL" id="WKK76200.2"/>
    </source>
</evidence>
<dbReference type="InterPro" id="IPR038418">
    <property type="entry name" value="6-PTP_synth/QueD_sf"/>
</dbReference>
<evidence type="ECO:0000256" key="2">
    <source>
        <dbReference type="ARBA" id="ARBA00008900"/>
    </source>
</evidence>
<gene>
    <name evidence="11" type="ORF">QYS49_02070</name>
</gene>
<dbReference type="PIRSF" id="PIRSF006113">
    <property type="entry name" value="PTP_synth"/>
    <property type="match status" value="1"/>
</dbReference>
<evidence type="ECO:0000256" key="3">
    <source>
        <dbReference type="ARBA" id="ARBA00018141"/>
    </source>
</evidence>
<evidence type="ECO:0000313" key="12">
    <source>
        <dbReference type="Proteomes" id="UP001230496"/>
    </source>
</evidence>
<dbReference type="GO" id="GO:0008616">
    <property type="term" value="P:tRNA queuosine(34) biosynthetic process"/>
    <property type="evidence" value="ECO:0007669"/>
    <property type="project" value="UniProtKB-KW"/>
</dbReference>
<keyword evidence="6 8" id="KW-0456">Lyase</keyword>
<dbReference type="Gene3D" id="3.30.479.10">
    <property type="entry name" value="6-pyruvoyl tetrahydropterin synthase/QueD"/>
    <property type="match status" value="1"/>
</dbReference>
<organism evidence="11 12">
    <name type="scientific">Marivirga salinarum</name>
    <dbReference type="NCBI Taxonomy" id="3059078"/>
    <lineage>
        <taxon>Bacteria</taxon>
        <taxon>Pseudomonadati</taxon>
        <taxon>Bacteroidota</taxon>
        <taxon>Cytophagia</taxon>
        <taxon>Cytophagales</taxon>
        <taxon>Marivirgaceae</taxon>
        <taxon>Marivirga</taxon>
    </lineage>
</organism>
<keyword evidence="5 8" id="KW-0862">Zinc</keyword>